<dbReference type="CDD" id="cd03293">
    <property type="entry name" value="ABC_NrtD_SsuB_transporters"/>
    <property type="match status" value="1"/>
</dbReference>
<dbReference type="GO" id="GO:0016887">
    <property type="term" value="F:ATP hydrolysis activity"/>
    <property type="evidence" value="ECO:0007669"/>
    <property type="project" value="InterPro"/>
</dbReference>
<sequence length="249" mass="27060">MSAPVDLRHVSKSFLGPGGIDTTVLTDVSLAVPSGGVTCIIGASGCGKSTLLRIIGGLERDYSGEASVGGRPIVGAGLDRGLVFQDHRLVPWMTVADNVAFALHRLSPTERRARVEAQLDLVGLTTSADAYPDQLSGGMAQRVALARALSHDPQVLLLDEPFGALDALTRLRMQDEVLRLRAARNVTMIVVTHDIEEAIYLGDQVVVLSDRPGRVVARMEVELPRPRDRADPVFVALRREIHHRFFTHH</sequence>
<dbReference type="InterPro" id="IPR027417">
    <property type="entry name" value="P-loop_NTPase"/>
</dbReference>
<dbReference type="Pfam" id="PF00005">
    <property type="entry name" value="ABC_tran"/>
    <property type="match status" value="1"/>
</dbReference>
<reference evidence="6 7" key="1">
    <citation type="submission" date="2019-02" db="EMBL/GenBank/DDBJ databases">
        <title>Siculibacillus lacustris gen. nov., sp. nov., a new rosette-forming bacterium isolated from a freshwater crater lake (Lake St. Ana, Romania).</title>
        <authorList>
            <person name="Felfoldi T."/>
            <person name="Marton Z."/>
            <person name="Szabo A."/>
            <person name="Mentes A."/>
            <person name="Boka K."/>
            <person name="Marialigeti K."/>
            <person name="Mathe I."/>
            <person name="Koncz M."/>
            <person name="Schumann P."/>
            <person name="Toth E."/>
        </authorList>
    </citation>
    <scope>NUCLEOTIDE SEQUENCE [LARGE SCALE GENOMIC DNA]</scope>
    <source>
        <strain evidence="6 7">SA-279</strain>
    </source>
</reference>
<keyword evidence="2" id="KW-0813">Transport</keyword>
<dbReference type="RefSeq" id="WP_131310256.1">
    <property type="nucleotide sequence ID" value="NZ_SJFN01000021.1"/>
</dbReference>
<dbReference type="PANTHER" id="PTHR42788">
    <property type="entry name" value="TAURINE IMPORT ATP-BINDING PROTEIN-RELATED"/>
    <property type="match status" value="1"/>
</dbReference>
<protein>
    <submittedName>
        <fullName evidence="6">ABC transporter ATP-binding protein</fullName>
    </submittedName>
</protein>
<gene>
    <name evidence="6" type="ORF">EYW49_14230</name>
</gene>
<dbReference type="OrthoDB" id="9807242at2"/>
<feature type="domain" description="ABC transporter" evidence="5">
    <location>
        <begin position="5"/>
        <end position="235"/>
    </location>
</feature>
<evidence type="ECO:0000256" key="1">
    <source>
        <dbReference type="ARBA" id="ARBA00005417"/>
    </source>
</evidence>
<keyword evidence="7" id="KW-1185">Reference proteome</keyword>
<keyword evidence="4 6" id="KW-0067">ATP-binding</keyword>
<dbReference type="InterPro" id="IPR003593">
    <property type="entry name" value="AAA+_ATPase"/>
</dbReference>
<evidence type="ECO:0000256" key="4">
    <source>
        <dbReference type="ARBA" id="ARBA00022840"/>
    </source>
</evidence>
<dbReference type="Gene3D" id="3.40.50.300">
    <property type="entry name" value="P-loop containing nucleotide triphosphate hydrolases"/>
    <property type="match status" value="1"/>
</dbReference>
<dbReference type="AlphaFoldDB" id="A0A4Q9VLA1"/>
<evidence type="ECO:0000256" key="3">
    <source>
        <dbReference type="ARBA" id="ARBA00022741"/>
    </source>
</evidence>
<comment type="similarity">
    <text evidence="1">Belongs to the ABC transporter superfamily.</text>
</comment>
<accession>A0A4Q9VLA1</accession>
<keyword evidence="3" id="KW-0547">Nucleotide-binding</keyword>
<dbReference type="Proteomes" id="UP000292781">
    <property type="component" value="Unassembled WGS sequence"/>
</dbReference>
<dbReference type="PROSITE" id="PS50893">
    <property type="entry name" value="ABC_TRANSPORTER_2"/>
    <property type="match status" value="1"/>
</dbReference>
<dbReference type="InterPro" id="IPR017871">
    <property type="entry name" value="ABC_transporter-like_CS"/>
</dbReference>
<dbReference type="PANTHER" id="PTHR42788:SF13">
    <property type="entry name" value="ALIPHATIC SULFONATES IMPORT ATP-BINDING PROTEIN SSUB"/>
    <property type="match status" value="1"/>
</dbReference>
<dbReference type="EMBL" id="SJFN01000021">
    <property type="protein sequence ID" value="TBW36260.1"/>
    <property type="molecule type" value="Genomic_DNA"/>
</dbReference>
<dbReference type="InterPro" id="IPR003439">
    <property type="entry name" value="ABC_transporter-like_ATP-bd"/>
</dbReference>
<dbReference type="SMART" id="SM00382">
    <property type="entry name" value="AAA"/>
    <property type="match status" value="1"/>
</dbReference>
<name>A0A4Q9VLA1_9HYPH</name>
<dbReference type="PROSITE" id="PS00211">
    <property type="entry name" value="ABC_TRANSPORTER_1"/>
    <property type="match status" value="1"/>
</dbReference>
<evidence type="ECO:0000259" key="5">
    <source>
        <dbReference type="PROSITE" id="PS50893"/>
    </source>
</evidence>
<evidence type="ECO:0000313" key="6">
    <source>
        <dbReference type="EMBL" id="TBW36260.1"/>
    </source>
</evidence>
<evidence type="ECO:0000256" key="2">
    <source>
        <dbReference type="ARBA" id="ARBA00022448"/>
    </source>
</evidence>
<comment type="caution">
    <text evidence="6">The sequence shown here is derived from an EMBL/GenBank/DDBJ whole genome shotgun (WGS) entry which is preliminary data.</text>
</comment>
<dbReference type="InterPro" id="IPR050166">
    <property type="entry name" value="ABC_transporter_ATP-bind"/>
</dbReference>
<proteinExistence type="inferred from homology"/>
<organism evidence="6 7">
    <name type="scientific">Siculibacillus lacustris</name>
    <dbReference type="NCBI Taxonomy" id="1549641"/>
    <lineage>
        <taxon>Bacteria</taxon>
        <taxon>Pseudomonadati</taxon>
        <taxon>Pseudomonadota</taxon>
        <taxon>Alphaproteobacteria</taxon>
        <taxon>Hyphomicrobiales</taxon>
        <taxon>Ancalomicrobiaceae</taxon>
        <taxon>Siculibacillus</taxon>
    </lineage>
</organism>
<dbReference type="SUPFAM" id="SSF52540">
    <property type="entry name" value="P-loop containing nucleoside triphosphate hydrolases"/>
    <property type="match status" value="1"/>
</dbReference>
<dbReference type="GO" id="GO:0005524">
    <property type="term" value="F:ATP binding"/>
    <property type="evidence" value="ECO:0007669"/>
    <property type="project" value="UniProtKB-KW"/>
</dbReference>
<evidence type="ECO:0000313" key="7">
    <source>
        <dbReference type="Proteomes" id="UP000292781"/>
    </source>
</evidence>